<name>A0ABR1BNM6_NECAM</name>
<keyword evidence="1" id="KW-0175">Coiled coil</keyword>
<feature type="compositionally biased region" description="Polar residues" evidence="2">
    <location>
        <begin position="16"/>
        <end position="33"/>
    </location>
</feature>
<comment type="caution">
    <text evidence="3">The sequence shown here is derived from an EMBL/GenBank/DDBJ whole genome shotgun (WGS) entry which is preliminary data.</text>
</comment>
<evidence type="ECO:0000256" key="1">
    <source>
        <dbReference type="SAM" id="Coils"/>
    </source>
</evidence>
<feature type="region of interest" description="Disordered" evidence="2">
    <location>
        <begin position="411"/>
        <end position="431"/>
    </location>
</feature>
<feature type="region of interest" description="Disordered" evidence="2">
    <location>
        <begin position="133"/>
        <end position="174"/>
    </location>
</feature>
<organism evidence="3 4">
    <name type="scientific">Necator americanus</name>
    <name type="common">Human hookworm</name>
    <dbReference type="NCBI Taxonomy" id="51031"/>
    <lineage>
        <taxon>Eukaryota</taxon>
        <taxon>Metazoa</taxon>
        <taxon>Ecdysozoa</taxon>
        <taxon>Nematoda</taxon>
        <taxon>Chromadorea</taxon>
        <taxon>Rhabditida</taxon>
        <taxon>Rhabditina</taxon>
        <taxon>Rhabditomorpha</taxon>
        <taxon>Strongyloidea</taxon>
        <taxon>Ancylostomatidae</taxon>
        <taxon>Bunostominae</taxon>
        <taxon>Necator</taxon>
    </lineage>
</organism>
<keyword evidence="4" id="KW-1185">Reference proteome</keyword>
<feature type="compositionally biased region" description="Basic and acidic residues" evidence="2">
    <location>
        <begin position="414"/>
        <end position="431"/>
    </location>
</feature>
<evidence type="ECO:0000256" key="2">
    <source>
        <dbReference type="SAM" id="MobiDB-lite"/>
    </source>
</evidence>
<feature type="coiled-coil region" evidence="1">
    <location>
        <begin position="180"/>
        <end position="267"/>
    </location>
</feature>
<dbReference type="EMBL" id="JAVFWL010000001">
    <property type="protein sequence ID" value="KAK6728027.1"/>
    <property type="molecule type" value="Genomic_DNA"/>
</dbReference>
<feature type="compositionally biased region" description="Basic and acidic residues" evidence="2">
    <location>
        <begin position="142"/>
        <end position="154"/>
    </location>
</feature>
<reference evidence="3 4" key="1">
    <citation type="submission" date="2023-08" db="EMBL/GenBank/DDBJ databases">
        <title>A Necator americanus chromosomal reference genome.</title>
        <authorList>
            <person name="Ilik V."/>
            <person name="Petrzelkova K.J."/>
            <person name="Pardy F."/>
            <person name="Fuh T."/>
            <person name="Niatou-Singa F.S."/>
            <person name="Gouil Q."/>
            <person name="Baker L."/>
            <person name="Ritchie M.E."/>
            <person name="Jex A.R."/>
            <person name="Gazzola D."/>
            <person name="Li H."/>
            <person name="Toshio Fujiwara R."/>
            <person name="Zhan B."/>
            <person name="Aroian R.V."/>
            <person name="Pafco B."/>
            <person name="Schwarz E.M."/>
        </authorList>
    </citation>
    <scope>NUCLEOTIDE SEQUENCE [LARGE SCALE GENOMIC DNA]</scope>
    <source>
        <strain evidence="3 4">Aroian</strain>
        <tissue evidence="3">Whole animal</tissue>
    </source>
</reference>
<feature type="compositionally biased region" description="Polar residues" evidence="2">
    <location>
        <begin position="155"/>
        <end position="168"/>
    </location>
</feature>
<feature type="region of interest" description="Disordered" evidence="2">
    <location>
        <begin position="1"/>
        <end position="33"/>
    </location>
</feature>
<feature type="region of interest" description="Disordered" evidence="2">
    <location>
        <begin position="317"/>
        <end position="378"/>
    </location>
</feature>
<gene>
    <name evidence="3" type="primary">Necator_chrI.g1717</name>
    <name evidence="3" type="ORF">RB195_005591</name>
</gene>
<proteinExistence type="predicted"/>
<sequence>MASFMKMFKNKKGSNKENLPNMNRSTLDNSSTATNDFVRHRNDAGVYTGEARRSKEIHIPNPYSVVTAPKTTRGPRSCPGAPMDDRGYRNSMSHRGKPFNDRYSSMNSSLRYENVGRKRNELYHHETILEYASESANSSRDSPPDIHTKKDITRRSQNQRYYSSALNDSTDDDDGANMQILQLEAKLKRAKELIRCTRRDMSERIEELQDEIDRKSREYDTLKWHYKQARKAIEDERKINARQTKKLQQAMEEVSRLKALLTEHSNDSSFLIPYCGGLPPMGYDSGAGEALCSLAEAQTDSVGDQLCSLGDVRGDNISEGLSSQTEHTSTRESTAEPSHKLDNQDDMQDEVRVFRTAECDTPPPERPRAAGSPVEPLSSYAPLPDFTINNELVPQRSLSDTDIRSLVLQEEEKDEMRKVQQQMRKDPRSRSNSIRKDYDYYVRGYNEKMDDDGSVSSSEDETYRIIEKQLKKRGEVVRFQPPRVTVQPRHYKRFGKMERCALAEFDYLQDISTDVSALQSSPETHHSVGI</sequence>
<evidence type="ECO:0000313" key="4">
    <source>
        <dbReference type="Proteomes" id="UP001303046"/>
    </source>
</evidence>
<dbReference type="Proteomes" id="UP001303046">
    <property type="component" value="Unassembled WGS sequence"/>
</dbReference>
<accession>A0ABR1BNM6</accession>
<feature type="region of interest" description="Disordered" evidence="2">
    <location>
        <begin position="65"/>
        <end position="105"/>
    </location>
</feature>
<protein>
    <submittedName>
        <fullName evidence="3">Uncharacterized protein</fullName>
    </submittedName>
</protein>
<evidence type="ECO:0000313" key="3">
    <source>
        <dbReference type="EMBL" id="KAK6728027.1"/>
    </source>
</evidence>
<feature type="compositionally biased region" description="Basic and acidic residues" evidence="2">
    <location>
        <begin position="328"/>
        <end position="368"/>
    </location>
</feature>